<gene>
    <name evidence="1" type="ORF">MRB53_006954</name>
</gene>
<comment type="caution">
    <text evidence="1">The sequence shown here is derived from an EMBL/GenBank/DDBJ whole genome shotgun (WGS) entry which is preliminary data.</text>
</comment>
<sequence length="638" mass="68743">MRTPRPLLLLLLLVFSATIFLLLLPIATSLTPDGLTLLALKSAISSDPTLVLSAWKDSDPTPCNWVGITCVSNRVSSISLPNRRLSGYIPSEIGFLRRLTHLSLPHNNFSNPIPSHLFSASSLVSLDLSHNSLIGPIPPEIKSLKNLTHLDLSSNLFNGTLPSSLSDLSNLSGMLNLSYNLFSGSVPDSFGRFPVYLSLDLRHNNLSGPIPQKGSLLNQGPTAFAGNPSLCGFPLRSPCPDAESPEIAGIQQNPKSSPSPSFSISAPRTRKGSGTGISVLVLSGLAFSVGVVTVSVWIVKRRRWVAEKGKMGEGKVEDDDVEGQKGDFYVVDEAGGFGLELEELLRASAYVVGKSRNGIVYKVVVGRGVSVAVRRLGEGGLWKFKEFEAEVEAIARVRHRNVVRLRAYYYATDEKLLVSDFISNGSLHAALHGGPLSSSSPLSWAARLKIAQGFASGLAHIHECSPRKYVHGNIKSSKILLDEDFIAYISGFGLNRLASANCNSKSSTAAAALQLTASGSGLQGSKVPTKPCPSYLAPEARASSSSKLTQKCDVYSFGIVLLEILTGRLPDPGLESFVRDAFRKERPLSEVVDPLLLHEVHAKKQVLAVFHVALGCTEMDPEMRPRMRAVSDNLYRIG</sequence>
<reference evidence="1 2" key="1">
    <citation type="journal article" date="2022" name="Hortic Res">
        <title>A haplotype resolved chromosomal level avocado genome allows analysis of novel avocado genes.</title>
        <authorList>
            <person name="Nath O."/>
            <person name="Fletcher S.J."/>
            <person name="Hayward A."/>
            <person name="Shaw L.M."/>
            <person name="Masouleh A.K."/>
            <person name="Furtado A."/>
            <person name="Henry R.J."/>
            <person name="Mitter N."/>
        </authorList>
    </citation>
    <scope>NUCLEOTIDE SEQUENCE [LARGE SCALE GENOMIC DNA]</scope>
    <source>
        <strain evidence="2">cv. Hass</strain>
    </source>
</reference>
<evidence type="ECO:0000313" key="2">
    <source>
        <dbReference type="Proteomes" id="UP001234297"/>
    </source>
</evidence>
<name>A0ACC2MHI8_PERAE</name>
<keyword evidence="2" id="KW-1185">Reference proteome</keyword>
<proteinExistence type="predicted"/>
<accession>A0ACC2MHI8</accession>
<protein>
    <submittedName>
        <fullName evidence="1">Uncharacterized protein</fullName>
    </submittedName>
</protein>
<evidence type="ECO:0000313" key="1">
    <source>
        <dbReference type="EMBL" id="KAJ8645206.1"/>
    </source>
</evidence>
<dbReference type="EMBL" id="CM056810">
    <property type="protein sequence ID" value="KAJ8645206.1"/>
    <property type="molecule type" value="Genomic_DNA"/>
</dbReference>
<organism evidence="1 2">
    <name type="scientific">Persea americana</name>
    <name type="common">Avocado</name>
    <dbReference type="NCBI Taxonomy" id="3435"/>
    <lineage>
        <taxon>Eukaryota</taxon>
        <taxon>Viridiplantae</taxon>
        <taxon>Streptophyta</taxon>
        <taxon>Embryophyta</taxon>
        <taxon>Tracheophyta</taxon>
        <taxon>Spermatophyta</taxon>
        <taxon>Magnoliopsida</taxon>
        <taxon>Magnoliidae</taxon>
        <taxon>Laurales</taxon>
        <taxon>Lauraceae</taxon>
        <taxon>Persea</taxon>
    </lineage>
</organism>
<dbReference type="Proteomes" id="UP001234297">
    <property type="component" value="Chromosome 2"/>
</dbReference>